<dbReference type="GO" id="GO:0005737">
    <property type="term" value="C:cytoplasm"/>
    <property type="evidence" value="ECO:0007669"/>
    <property type="project" value="UniProtKB-SubCell"/>
</dbReference>
<feature type="domain" description="Formiminotransferase C-terminal subdomain" evidence="8">
    <location>
        <begin position="177"/>
        <end position="291"/>
    </location>
</feature>
<evidence type="ECO:0000313" key="11">
    <source>
        <dbReference type="Proteomes" id="UP000177309"/>
    </source>
</evidence>
<dbReference type="Gene3D" id="3.30.990.10">
    <property type="entry name" value="Formiminotransferase, N-terminal subdomain"/>
    <property type="match status" value="1"/>
</dbReference>
<evidence type="ECO:0000259" key="8">
    <source>
        <dbReference type="SMART" id="SM01221"/>
    </source>
</evidence>
<evidence type="ECO:0000256" key="6">
    <source>
        <dbReference type="ARBA" id="ARBA00022808"/>
    </source>
</evidence>
<evidence type="ECO:0000256" key="2">
    <source>
        <dbReference type="ARBA" id="ARBA00005082"/>
    </source>
</evidence>
<dbReference type="GO" id="GO:0019556">
    <property type="term" value="P:L-histidine catabolic process to glutamate and formamide"/>
    <property type="evidence" value="ECO:0007669"/>
    <property type="project" value="UniProtKB-UniPathway"/>
</dbReference>
<accession>A0A1F4TQX6</accession>
<dbReference type="Pfam" id="PF07837">
    <property type="entry name" value="FTCD_N"/>
    <property type="match status" value="1"/>
</dbReference>
<dbReference type="UniPathway" id="UPA00379">
    <property type="reaction ID" value="UER00555"/>
</dbReference>
<evidence type="ECO:0000313" key="10">
    <source>
        <dbReference type="EMBL" id="OGC34989.1"/>
    </source>
</evidence>
<dbReference type="InterPro" id="IPR037070">
    <property type="entry name" value="Formiminotransferase_C_sf"/>
</dbReference>
<dbReference type="InterPro" id="IPR013802">
    <property type="entry name" value="Formiminotransferase_C"/>
</dbReference>
<evidence type="ECO:0000256" key="1">
    <source>
        <dbReference type="ARBA" id="ARBA00004496"/>
    </source>
</evidence>
<organism evidence="10 11">
    <name type="scientific">candidate division WOR-1 bacterium RIFOXYC2_FULL_41_25</name>
    <dbReference type="NCBI Taxonomy" id="1802586"/>
    <lineage>
        <taxon>Bacteria</taxon>
        <taxon>Bacillati</taxon>
        <taxon>Saganbacteria</taxon>
    </lineage>
</organism>
<reference evidence="10 11" key="1">
    <citation type="journal article" date="2016" name="Nat. Commun.">
        <title>Thousands of microbial genomes shed light on interconnected biogeochemical processes in an aquifer system.</title>
        <authorList>
            <person name="Anantharaman K."/>
            <person name="Brown C.T."/>
            <person name="Hug L.A."/>
            <person name="Sharon I."/>
            <person name="Castelle C.J."/>
            <person name="Probst A.J."/>
            <person name="Thomas B.C."/>
            <person name="Singh A."/>
            <person name="Wilkins M.J."/>
            <person name="Karaoz U."/>
            <person name="Brodie E.L."/>
            <person name="Williams K.H."/>
            <person name="Hubbard S.S."/>
            <person name="Banfield J.F."/>
        </authorList>
    </citation>
    <scope>NUCLEOTIDE SEQUENCE [LARGE SCALE GENOMIC DNA]</scope>
</reference>
<dbReference type="EC" id="2.1.2.5" evidence="3"/>
<dbReference type="GO" id="GO:0019557">
    <property type="term" value="P:L-histidine catabolic process to glutamate and formate"/>
    <property type="evidence" value="ECO:0007669"/>
    <property type="project" value="UniProtKB-UniPathway"/>
</dbReference>
<dbReference type="SUPFAM" id="SSF55116">
    <property type="entry name" value="Formiminotransferase domain of formiminotransferase-cyclodeaminase"/>
    <property type="match status" value="2"/>
</dbReference>
<dbReference type="Gene3D" id="3.30.70.670">
    <property type="entry name" value="Formiminotransferase, C-terminal subdomain"/>
    <property type="match status" value="1"/>
</dbReference>
<comment type="subcellular location">
    <subcellularLocation>
        <location evidence="1">Cytoplasm</location>
    </subcellularLocation>
</comment>
<dbReference type="GO" id="GO:0005542">
    <property type="term" value="F:folic acid binding"/>
    <property type="evidence" value="ECO:0007669"/>
    <property type="project" value="UniProtKB-KW"/>
</dbReference>
<evidence type="ECO:0000259" key="9">
    <source>
        <dbReference type="SMART" id="SM01222"/>
    </source>
</evidence>
<dbReference type="InterPro" id="IPR012886">
    <property type="entry name" value="Formiminotransferase_N"/>
</dbReference>
<evidence type="ECO:0000256" key="4">
    <source>
        <dbReference type="ARBA" id="ARBA00022490"/>
    </source>
</evidence>
<dbReference type="NCBIfam" id="TIGR02024">
    <property type="entry name" value="FtcD"/>
    <property type="match status" value="1"/>
</dbReference>
<evidence type="ECO:0000256" key="5">
    <source>
        <dbReference type="ARBA" id="ARBA00022679"/>
    </source>
</evidence>
<keyword evidence="6" id="KW-0369">Histidine metabolism</keyword>
<dbReference type="InterPro" id="IPR022384">
    <property type="entry name" value="FormiminoTrfase_cat_dom_sf"/>
</dbReference>
<keyword evidence="7" id="KW-0290">Folate-binding</keyword>
<protein>
    <recommendedName>
        <fullName evidence="3">glutamate formimidoyltransferase</fullName>
        <ecNumber evidence="3">2.1.2.5</ecNumber>
    </recommendedName>
</protein>
<dbReference type="PANTHER" id="PTHR12234">
    <property type="entry name" value="FORMIMINOTRANSFERASE-CYCLODEAMINASE"/>
    <property type="match status" value="1"/>
</dbReference>
<comment type="pathway">
    <text evidence="2">Amino-acid degradation; L-histidine degradation into L-glutamate; L-glutamate from N-formimidoyl-L-glutamate (transferase route): step 1/1.</text>
</comment>
<dbReference type="Pfam" id="PF02971">
    <property type="entry name" value="FTCD"/>
    <property type="match status" value="1"/>
</dbReference>
<name>A0A1F4TQX6_UNCSA</name>
<comment type="caution">
    <text evidence="10">The sequence shown here is derived from an EMBL/GenBank/DDBJ whole genome shotgun (WGS) entry which is preliminary data.</text>
</comment>
<gene>
    <name evidence="10" type="ORF">A2462_05280</name>
</gene>
<feature type="domain" description="Formiminotransferase N-terminal subdomain" evidence="9">
    <location>
        <begin position="3"/>
        <end position="176"/>
    </location>
</feature>
<dbReference type="InterPro" id="IPR051623">
    <property type="entry name" value="FTCD"/>
</dbReference>
<dbReference type="EMBL" id="MEUI01000011">
    <property type="protein sequence ID" value="OGC34989.1"/>
    <property type="molecule type" value="Genomic_DNA"/>
</dbReference>
<proteinExistence type="predicted"/>
<keyword evidence="5 10" id="KW-0808">Transferase</keyword>
<dbReference type="GO" id="GO:0030409">
    <property type="term" value="F:glutamate formimidoyltransferase activity"/>
    <property type="evidence" value="ECO:0007669"/>
    <property type="project" value="UniProtKB-EC"/>
</dbReference>
<dbReference type="PANTHER" id="PTHR12234:SF1">
    <property type="entry name" value="FORMIMINOTRANSFERASE N-TERMINAL SUBDOMAIN-CONTAINING PROTEIN"/>
    <property type="match status" value="1"/>
</dbReference>
<dbReference type="SMART" id="SM01221">
    <property type="entry name" value="FTCD"/>
    <property type="match status" value="1"/>
</dbReference>
<dbReference type="InterPro" id="IPR037064">
    <property type="entry name" value="Formiminotransferase_N_sf"/>
</dbReference>
<dbReference type="SMART" id="SM01222">
    <property type="entry name" value="FTCD_N"/>
    <property type="match status" value="1"/>
</dbReference>
<keyword evidence="4" id="KW-0963">Cytoplasm</keyword>
<dbReference type="AlphaFoldDB" id="A0A1F4TQX6"/>
<evidence type="ECO:0000256" key="7">
    <source>
        <dbReference type="ARBA" id="ARBA00022954"/>
    </source>
</evidence>
<sequence length="293" mass="32327">MVKLIECVPNFSEGKDLELVADIVSAIKTAKVLNVHSDPDHNRTVVTIVGEPDAVQLAAFDLTQRAMQLLDINKHEGEHPYIGVVDVVPFIPIKDISVAETVDVAREFGEKVATKFALPVYFYGAAAKIAEHKELPNVRRGGYKVLKEEFTNARRKPDLGDKLHPHAGALAVGVRDFLIAFNVNLETSDIDLAKSIAKNIREKSGGLPGVRALGISLTSRNITQVSINVCDHRTTSLKQVFDEVGKWARTYNVNILESELVGMIPQEAVFEGMQEYLKLPGFSSKQILEHHVN</sequence>
<dbReference type="InterPro" id="IPR004227">
    <property type="entry name" value="Formiminotransferase_cat"/>
</dbReference>
<evidence type="ECO:0000256" key="3">
    <source>
        <dbReference type="ARBA" id="ARBA00012252"/>
    </source>
</evidence>
<dbReference type="Proteomes" id="UP000177309">
    <property type="component" value="Unassembled WGS sequence"/>
</dbReference>